<organism evidence="8 9">
    <name type="scientific">Branchiostoma floridae</name>
    <name type="common">Florida lancelet</name>
    <name type="synonym">Amphioxus</name>
    <dbReference type="NCBI Taxonomy" id="7739"/>
    <lineage>
        <taxon>Eukaryota</taxon>
        <taxon>Metazoa</taxon>
        <taxon>Chordata</taxon>
        <taxon>Cephalochordata</taxon>
        <taxon>Leptocardii</taxon>
        <taxon>Amphioxiformes</taxon>
        <taxon>Branchiostomatidae</taxon>
        <taxon>Branchiostoma</taxon>
    </lineage>
</organism>
<protein>
    <submittedName>
        <fullName evidence="9">Rap1 GTPase-GDP dissociation stimulator 1-like</fullName>
    </submittedName>
</protein>
<evidence type="ECO:0000256" key="1">
    <source>
        <dbReference type="ARBA" id="ARBA00004173"/>
    </source>
</evidence>
<dbReference type="OrthoDB" id="26149at2759"/>
<dbReference type="AlphaFoldDB" id="A0A9J7MJN5"/>
<evidence type="ECO:0000256" key="6">
    <source>
        <dbReference type="ARBA" id="ARBA00023128"/>
    </source>
</evidence>
<keyword evidence="5" id="KW-0256">Endoplasmic reticulum</keyword>
<dbReference type="GO" id="GO:0005085">
    <property type="term" value="F:guanyl-nucleotide exchange factor activity"/>
    <property type="evidence" value="ECO:0007669"/>
    <property type="project" value="InterPro"/>
</dbReference>
<keyword evidence="8" id="KW-1185">Reference proteome</keyword>
<proteinExistence type="predicted"/>
<feature type="repeat" description="ARM" evidence="7">
    <location>
        <begin position="379"/>
        <end position="426"/>
    </location>
</feature>
<dbReference type="GO" id="GO:0005829">
    <property type="term" value="C:cytosol"/>
    <property type="evidence" value="ECO:0000318"/>
    <property type="project" value="GO_Central"/>
</dbReference>
<evidence type="ECO:0000313" key="8">
    <source>
        <dbReference type="Proteomes" id="UP000001554"/>
    </source>
</evidence>
<dbReference type="KEGG" id="bfo:118411299"/>
<evidence type="ECO:0000313" key="9">
    <source>
        <dbReference type="RefSeq" id="XP_035669381.1"/>
    </source>
</evidence>
<dbReference type="Proteomes" id="UP000001554">
    <property type="component" value="Chromosome 3"/>
</dbReference>
<dbReference type="GO" id="GO:0005739">
    <property type="term" value="C:mitochondrion"/>
    <property type="evidence" value="ECO:0007669"/>
    <property type="project" value="UniProtKB-SubCell"/>
</dbReference>
<dbReference type="OMA" id="NGTEHQM"/>
<comment type="subcellular location">
    <subcellularLocation>
        <location evidence="3">Cytoplasm</location>
        <location evidence="3">Cytosol</location>
    </subcellularLocation>
    <subcellularLocation>
        <location evidence="2">Endoplasmic reticulum</location>
    </subcellularLocation>
    <subcellularLocation>
        <location evidence="1">Mitochondrion</location>
    </subcellularLocation>
</comment>
<dbReference type="Gene3D" id="1.25.10.10">
    <property type="entry name" value="Leucine-rich Repeat Variant"/>
    <property type="match status" value="2"/>
</dbReference>
<dbReference type="GeneID" id="118411299"/>
<dbReference type="RefSeq" id="XP_035669381.1">
    <property type="nucleotide sequence ID" value="XM_035813488.1"/>
</dbReference>
<evidence type="ECO:0000256" key="4">
    <source>
        <dbReference type="ARBA" id="ARBA00022490"/>
    </source>
</evidence>
<keyword evidence="6" id="KW-0496">Mitochondrion</keyword>
<dbReference type="PROSITE" id="PS50176">
    <property type="entry name" value="ARM_REPEAT"/>
    <property type="match status" value="2"/>
</dbReference>
<keyword evidence="4" id="KW-0963">Cytoplasm</keyword>
<evidence type="ECO:0000256" key="3">
    <source>
        <dbReference type="ARBA" id="ARBA00004514"/>
    </source>
</evidence>
<evidence type="ECO:0000256" key="5">
    <source>
        <dbReference type="ARBA" id="ARBA00022824"/>
    </source>
</evidence>
<evidence type="ECO:0000256" key="2">
    <source>
        <dbReference type="ARBA" id="ARBA00004240"/>
    </source>
</evidence>
<reference evidence="9" key="2">
    <citation type="submission" date="2025-08" db="UniProtKB">
        <authorList>
            <consortium name="RefSeq"/>
        </authorList>
    </citation>
    <scope>IDENTIFICATION</scope>
    <source>
        <strain evidence="9">S238N-H82</strain>
        <tissue evidence="9">Testes</tissue>
    </source>
</reference>
<dbReference type="PANTHER" id="PTHR10957">
    <property type="entry name" value="RAP1 GTPASE-GDP DISSOCIATION STIMULATOR 1"/>
    <property type="match status" value="1"/>
</dbReference>
<dbReference type="FunFam" id="1.25.10.10:FF:000093">
    <property type="entry name" value="rap1 GTPase-GDP dissociation stimulator 1 isoform X4"/>
    <property type="match status" value="1"/>
</dbReference>
<name>A0A9J7MJN5_BRAFL</name>
<dbReference type="GO" id="GO:0005783">
    <property type="term" value="C:endoplasmic reticulum"/>
    <property type="evidence" value="ECO:0007669"/>
    <property type="project" value="UniProtKB-SubCell"/>
</dbReference>
<dbReference type="SUPFAM" id="SSF48371">
    <property type="entry name" value="ARM repeat"/>
    <property type="match status" value="2"/>
</dbReference>
<dbReference type="InterPro" id="IPR016024">
    <property type="entry name" value="ARM-type_fold"/>
</dbReference>
<dbReference type="InterPro" id="IPR040144">
    <property type="entry name" value="RAP1GDS1"/>
</dbReference>
<feature type="repeat" description="ARM" evidence="7">
    <location>
        <begin position="108"/>
        <end position="150"/>
    </location>
</feature>
<dbReference type="SMART" id="SM00185">
    <property type="entry name" value="ARM"/>
    <property type="match status" value="6"/>
</dbReference>
<accession>A0A9J7MJN5</accession>
<gene>
    <name evidence="9" type="primary">LOC118411299</name>
</gene>
<evidence type="ECO:0000256" key="7">
    <source>
        <dbReference type="PROSITE-ProRule" id="PRU00259"/>
    </source>
</evidence>
<reference evidence="8" key="1">
    <citation type="journal article" date="2020" name="Nat. Ecol. Evol.">
        <title>Deeply conserved synteny resolves early events in vertebrate evolution.</title>
        <authorList>
            <person name="Simakov O."/>
            <person name="Marletaz F."/>
            <person name="Yue J.X."/>
            <person name="O'Connell B."/>
            <person name="Jenkins J."/>
            <person name="Brandt A."/>
            <person name="Calef R."/>
            <person name="Tung C.H."/>
            <person name="Huang T.K."/>
            <person name="Schmutz J."/>
            <person name="Satoh N."/>
            <person name="Yu J.K."/>
            <person name="Putnam N.H."/>
            <person name="Green R.E."/>
            <person name="Rokhsar D.S."/>
        </authorList>
    </citation>
    <scope>NUCLEOTIDE SEQUENCE [LARGE SCALE GENOMIC DNA]</scope>
    <source>
        <strain evidence="8">S238N-H82</strain>
    </source>
</reference>
<dbReference type="InterPro" id="IPR000225">
    <property type="entry name" value="Armadillo"/>
</dbReference>
<sequence length="631" mass="66990">MNERPVVKLPQVMDELEKALSQLELSNDSGMQDTQQADSMGMSACVSCMLTALSENGSEAGRVIFHHGILPRLCPLLSADCKDVAKVAQLVAELAKNEFVRQPCVEAGLVQPLVELLSCDDTAAVKQACRALGNICFDNDQARDAVQSLGGLEKLLAILQTLTSSQQQPDHSSMCTVGCGFLLNLTNTHESLQSKALSLGAVKVLGEILQQNSDDSSVCQMVLLCVGSLAESDAGKESLYGPNFAGDLVMLMDSEVGSDLMETILELLATLAEHDGIKLQLVQAGAATSLLTLSCESEDANKGDDESSLSRASADLIVQLLTGDESMKLLYASGGGRVLKEVMSGWLPSDREHLHVAGVLALGNFARNEENCVQLVAMGIVEPLLSLLHKHDGKLGAMNIQHGVLSALRNLAIPVANKVILLKAGVLEALFSCLDGDISPVQFKLLGTLRMLVDGQESPALQIGQDAAVVRRLVELGGVVEHAGVMGEASRLLAAIIKHSRSEEVVSSVVNQGGVAHLVAMATSEHPVMQNEALIALTIAATVSPESAVGSLESAEVTNAIHKLLDDKNCDPHVQCNVMAFISSLLHSDVLYAEFASKGVLDQVKQLCSHDNQLLSQNARMVQEKIQIHGS</sequence>
<dbReference type="InterPro" id="IPR011989">
    <property type="entry name" value="ARM-like"/>
</dbReference>
<dbReference type="Pfam" id="PF00514">
    <property type="entry name" value="Arm"/>
    <property type="match status" value="1"/>
</dbReference>